<comment type="caution">
    <text evidence="1">The sequence shown here is derived from an EMBL/GenBank/DDBJ whole genome shotgun (WGS) entry which is preliminary data.</text>
</comment>
<accession>A0AAW6E2Z4</accession>
<dbReference type="Proteomes" id="UP001211421">
    <property type="component" value="Unassembled WGS sequence"/>
</dbReference>
<evidence type="ECO:0008006" key="3">
    <source>
        <dbReference type="Google" id="ProtNLM"/>
    </source>
</evidence>
<evidence type="ECO:0000313" key="1">
    <source>
        <dbReference type="EMBL" id="MDB8742805.1"/>
    </source>
</evidence>
<organism evidence="1 2">
    <name type="scientific">Ruminococcus bicirculans</name>
    <name type="common">ex Wegman et al. 2014</name>
    <dbReference type="NCBI Taxonomy" id="1160721"/>
    <lineage>
        <taxon>Bacteria</taxon>
        <taxon>Bacillati</taxon>
        <taxon>Bacillota</taxon>
        <taxon>Clostridia</taxon>
        <taxon>Eubacteriales</taxon>
        <taxon>Oscillospiraceae</taxon>
        <taxon>Ruminococcus</taxon>
    </lineage>
</organism>
<dbReference type="EMBL" id="JAQMLS010000009">
    <property type="protein sequence ID" value="MDB8742805.1"/>
    <property type="molecule type" value="Genomic_DNA"/>
</dbReference>
<evidence type="ECO:0000313" key="2">
    <source>
        <dbReference type="Proteomes" id="UP001211421"/>
    </source>
</evidence>
<dbReference type="AlphaFoldDB" id="A0AAW6E2Z4"/>
<name>A0AAW6E2Z4_9FIRM</name>
<protein>
    <recommendedName>
        <fullName evidence="3">CobQ/CobB/MinD/ParA nucleotide binding domain-containing protein</fullName>
    </recommendedName>
</protein>
<proteinExistence type="predicted"/>
<sequence length="94" mass="10872">MKINSIEYVLARYFEKDFLIAMRDTPIIVSGKQGATGKTTVCNILRKHGYTAFEEWQLKNPETDEQKALANRLKDENEIFILLKLNKPISEVIK</sequence>
<dbReference type="RefSeq" id="WP_195552006.1">
    <property type="nucleotide sequence ID" value="NZ_JADMNX010000009.1"/>
</dbReference>
<gene>
    <name evidence="1" type="ORF">PNV70_12110</name>
</gene>
<reference evidence="1" key="1">
    <citation type="submission" date="2023-01" db="EMBL/GenBank/DDBJ databases">
        <title>Human gut microbiome strain richness.</title>
        <authorList>
            <person name="Chen-Liaw A."/>
        </authorList>
    </citation>
    <scope>NUCLEOTIDE SEQUENCE</scope>
    <source>
        <strain evidence="1">D59st1_B8_D59t2_181005</strain>
    </source>
</reference>